<proteinExistence type="predicted"/>
<dbReference type="AlphaFoldDB" id="A0A8S9UUF3"/>
<gene>
    <name evidence="1" type="ORF">GN958_ATG06165</name>
</gene>
<dbReference type="EMBL" id="JAACNO010000831">
    <property type="protein sequence ID" value="KAF4144635.1"/>
    <property type="molecule type" value="Genomic_DNA"/>
</dbReference>
<feature type="non-terminal residue" evidence="1">
    <location>
        <position position="271"/>
    </location>
</feature>
<dbReference type="Proteomes" id="UP000704712">
    <property type="component" value="Unassembled WGS sequence"/>
</dbReference>
<evidence type="ECO:0000313" key="2">
    <source>
        <dbReference type="Proteomes" id="UP000704712"/>
    </source>
</evidence>
<organism evidence="1 2">
    <name type="scientific">Phytophthora infestans</name>
    <name type="common">Potato late blight agent</name>
    <name type="synonym">Botrytis infestans</name>
    <dbReference type="NCBI Taxonomy" id="4787"/>
    <lineage>
        <taxon>Eukaryota</taxon>
        <taxon>Sar</taxon>
        <taxon>Stramenopiles</taxon>
        <taxon>Oomycota</taxon>
        <taxon>Peronosporomycetes</taxon>
        <taxon>Peronosporales</taxon>
        <taxon>Peronosporaceae</taxon>
        <taxon>Phytophthora</taxon>
    </lineage>
</organism>
<protein>
    <submittedName>
        <fullName evidence="1">Uncharacterized protein</fullName>
    </submittedName>
</protein>
<evidence type="ECO:0000313" key="1">
    <source>
        <dbReference type="EMBL" id="KAF4144635.1"/>
    </source>
</evidence>
<accession>A0A8S9UUF3</accession>
<reference evidence="1" key="1">
    <citation type="submission" date="2020-03" db="EMBL/GenBank/DDBJ databases">
        <title>Hybrid Assembly of Korean Phytophthora infestans isolates.</title>
        <authorList>
            <person name="Prokchorchik M."/>
            <person name="Lee Y."/>
            <person name="Seo J."/>
            <person name="Cho J.-H."/>
            <person name="Park Y.-E."/>
            <person name="Jang D.-C."/>
            <person name="Im J.-S."/>
            <person name="Choi J.-G."/>
            <person name="Park H.-J."/>
            <person name="Lee G.-B."/>
            <person name="Lee Y.-G."/>
            <person name="Hong S.-Y."/>
            <person name="Cho K."/>
            <person name="Sohn K.H."/>
        </authorList>
    </citation>
    <scope>NUCLEOTIDE SEQUENCE</scope>
    <source>
        <strain evidence="1">KR_2_A2</strain>
    </source>
</reference>
<sequence>FFPQKTMGMVYPAYQLLFHKAASTHFALPVALLQPAIKLVAKNVVLRITKSLEDLTPEAVIFTVDFYNALYLATFMDSASSIHTMLILIGTDFAQTAMVMIKLRRRSYNAYTNFGSQNLLSLLCFLCRNQDKFATQWIEHVRVRSCLTYRLSPEDNNLLAKLEKSVSHTNNHWPSASRDAQHSAILHETLEVLYTLECLVLSAYLEAFIPLFYGNYIRKCGMNVLYQLALVLETQMPLVQGKLMIWMLVTMACRVAHFGVDFSFKFSWIQN</sequence>
<name>A0A8S9UUF3_PHYIN</name>
<comment type="caution">
    <text evidence="1">The sequence shown here is derived from an EMBL/GenBank/DDBJ whole genome shotgun (WGS) entry which is preliminary data.</text>
</comment>